<accession>A0A3P1V340</accession>
<evidence type="ECO:0000313" key="10">
    <source>
        <dbReference type="Proteomes" id="UP000595375"/>
    </source>
</evidence>
<dbReference type="Pfam" id="PF00392">
    <property type="entry name" value="GntR"/>
    <property type="match status" value="1"/>
</dbReference>
<dbReference type="Pfam" id="PF00155">
    <property type="entry name" value="Aminotran_1_2"/>
    <property type="match status" value="1"/>
</dbReference>
<evidence type="ECO:0000256" key="5">
    <source>
        <dbReference type="ARBA" id="ARBA00023163"/>
    </source>
</evidence>
<dbReference type="InterPro" id="IPR036390">
    <property type="entry name" value="WH_DNA-bd_sf"/>
</dbReference>
<dbReference type="Gene3D" id="3.40.640.10">
    <property type="entry name" value="Type I PLP-dependent aspartate aminotransferase-like (Major domain)"/>
    <property type="match status" value="1"/>
</dbReference>
<proteinExistence type="inferred from homology"/>
<dbReference type="PANTHER" id="PTHR46577:SF1">
    <property type="entry name" value="HTH-TYPE TRANSCRIPTIONAL REGULATORY PROTEIN GABR"/>
    <property type="match status" value="1"/>
</dbReference>
<dbReference type="GO" id="GO:0003677">
    <property type="term" value="F:DNA binding"/>
    <property type="evidence" value="ECO:0007669"/>
    <property type="project" value="UniProtKB-KW"/>
</dbReference>
<dbReference type="InterPro" id="IPR015422">
    <property type="entry name" value="PyrdxlP-dep_Trfase_small"/>
</dbReference>
<dbReference type="GO" id="GO:0003700">
    <property type="term" value="F:DNA-binding transcription factor activity"/>
    <property type="evidence" value="ECO:0007669"/>
    <property type="project" value="InterPro"/>
</dbReference>
<dbReference type="AlphaFoldDB" id="A0A3P1V340"/>
<dbReference type="OrthoDB" id="9802328at2"/>
<dbReference type="InterPro" id="IPR004839">
    <property type="entry name" value="Aminotransferase_I/II_large"/>
</dbReference>
<evidence type="ECO:0000256" key="3">
    <source>
        <dbReference type="ARBA" id="ARBA00023015"/>
    </source>
</evidence>
<evidence type="ECO:0000259" key="6">
    <source>
        <dbReference type="PROSITE" id="PS50949"/>
    </source>
</evidence>
<dbReference type="PROSITE" id="PS50949">
    <property type="entry name" value="HTH_GNTR"/>
    <property type="match status" value="1"/>
</dbReference>
<evidence type="ECO:0000256" key="2">
    <source>
        <dbReference type="ARBA" id="ARBA00022898"/>
    </source>
</evidence>
<dbReference type="InterPro" id="IPR000524">
    <property type="entry name" value="Tscrpt_reg_HTH_GntR"/>
</dbReference>
<dbReference type="CDD" id="cd07377">
    <property type="entry name" value="WHTH_GntR"/>
    <property type="match status" value="1"/>
</dbReference>
<name>A0A3P1V340_9FUSO</name>
<reference evidence="8 9" key="1">
    <citation type="submission" date="2018-11" db="EMBL/GenBank/DDBJ databases">
        <title>Genomes From Bacteria Associated with the Canine Oral Cavity: a Test Case for Automated Genome-Based Taxonomic Assignment.</title>
        <authorList>
            <person name="Coil D.A."/>
            <person name="Jospin G."/>
            <person name="Darling A.E."/>
            <person name="Wallis C."/>
            <person name="Davis I.J."/>
            <person name="Harris S."/>
            <person name="Eisen J.A."/>
            <person name="Holcombe L.J."/>
            <person name="O'Flynn C."/>
        </authorList>
    </citation>
    <scope>NUCLEOTIDE SEQUENCE [LARGE SCALE GENOMIC DNA]</scope>
    <source>
        <strain evidence="8 9">OH4460_COT-188</strain>
    </source>
</reference>
<dbReference type="EMBL" id="RQYY01000001">
    <property type="protein sequence ID" value="RRD28639.1"/>
    <property type="molecule type" value="Genomic_DNA"/>
</dbReference>
<keyword evidence="4" id="KW-0238">DNA-binding</keyword>
<evidence type="ECO:0000313" key="8">
    <source>
        <dbReference type="EMBL" id="RRD28639.1"/>
    </source>
</evidence>
<comment type="similarity">
    <text evidence="1">In the C-terminal section; belongs to the class-I pyridoxal-phosphate-dependent aminotransferase family.</text>
</comment>
<gene>
    <name evidence="8" type="ORF">EII27_00085</name>
    <name evidence="7" type="ORF">I6I83_08160</name>
</gene>
<dbReference type="Proteomes" id="UP000595375">
    <property type="component" value="Chromosome"/>
</dbReference>
<dbReference type="SMART" id="SM00345">
    <property type="entry name" value="HTH_GNTR"/>
    <property type="match status" value="1"/>
</dbReference>
<dbReference type="GO" id="GO:0030170">
    <property type="term" value="F:pyridoxal phosphate binding"/>
    <property type="evidence" value="ECO:0007669"/>
    <property type="project" value="InterPro"/>
</dbReference>
<evidence type="ECO:0000256" key="4">
    <source>
        <dbReference type="ARBA" id="ARBA00023125"/>
    </source>
</evidence>
<reference evidence="7 10" key="2">
    <citation type="submission" date="2021-01" db="EMBL/GenBank/DDBJ databases">
        <title>FDA dAtabase for Regulatory Grade micrObial Sequences (FDA-ARGOS): Supporting development and validation of Infectious Disease Dx tests.</title>
        <authorList>
            <person name="Sproer C."/>
            <person name="Gronow S."/>
            <person name="Severitt S."/>
            <person name="Schroder I."/>
            <person name="Tallon L."/>
            <person name="Sadzewicz L."/>
            <person name="Zhao X."/>
            <person name="Boylan J."/>
            <person name="Ott S."/>
            <person name="Bowen H."/>
            <person name="Vavikolanu K."/>
            <person name="Mehta A."/>
            <person name="Aluvathingal J."/>
            <person name="Nadendla S."/>
            <person name="Lowell S."/>
            <person name="Myers T."/>
            <person name="Yan Y."/>
            <person name="Sichtig H."/>
        </authorList>
    </citation>
    <scope>NUCLEOTIDE SEQUENCE [LARGE SCALE GENOMIC DNA]</scope>
    <source>
        <strain evidence="7 10">FDAARGOS_1126</strain>
    </source>
</reference>
<dbReference type="RefSeq" id="WP_124794613.1">
    <property type="nucleotide sequence ID" value="NZ_CP068114.1"/>
</dbReference>
<sequence>MTKYEKIIQSIKSQILKGIWKSGEKVPSLRQLTRKYKVSNNTILLALRLLKNEGYLFSISAVGYFVNTRNVHQIDVPSKIILKSYYDVEAKNPELINFVNIELLDKYLNDNLITFLFNLYKTQQNYPQIPYLSGSPSLITTLADFLEEDNIFVQEENIIIGSSFQLATEMIVRIFLEKKKIPTVALSNPSHYSVINIFEKWVNLKTINLLNDGWDLKELENLLSTEKIELVYLTANFHDPTGICWSNEKKVRLLELAEKYDFYIIEEDSYSPLYYKKIYSSFKSLERIGKERIFYIKDFSMLLGSVVGITCIVIPPKFREKFLIEKAAFAVMPSKIQQKILENIINSGYLKLFLKKFRKILFYRAQFLTYLLKDIPELKIIYPLKGGCSIWIQLRKKIDEDKFYSLCKENNLLILPGYIFYQDKKYNSKFRISFASTTLYEIKLGVMRIKNIISHLHKSS</sequence>
<protein>
    <submittedName>
        <fullName evidence="8">PLP-dependent aminotransferase family protein</fullName>
    </submittedName>
</protein>
<evidence type="ECO:0000313" key="9">
    <source>
        <dbReference type="Proteomes" id="UP000281534"/>
    </source>
</evidence>
<dbReference type="GO" id="GO:0008483">
    <property type="term" value="F:transaminase activity"/>
    <property type="evidence" value="ECO:0007669"/>
    <property type="project" value="UniProtKB-KW"/>
</dbReference>
<evidence type="ECO:0000256" key="1">
    <source>
        <dbReference type="ARBA" id="ARBA00005384"/>
    </source>
</evidence>
<dbReference type="PANTHER" id="PTHR46577">
    <property type="entry name" value="HTH-TYPE TRANSCRIPTIONAL REGULATORY PROTEIN GABR"/>
    <property type="match status" value="1"/>
</dbReference>
<dbReference type="CDD" id="cd00609">
    <property type="entry name" value="AAT_like"/>
    <property type="match status" value="1"/>
</dbReference>
<dbReference type="SUPFAM" id="SSF46785">
    <property type="entry name" value="Winged helix' DNA-binding domain"/>
    <property type="match status" value="1"/>
</dbReference>
<keyword evidence="8" id="KW-0032">Aminotransferase</keyword>
<organism evidence="8 9">
    <name type="scientific">Fusobacterium canifelinum</name>
    <dbReference type="NCBI Taxonomy" id="285729"/>
    <lineage>
        <taxon>Bacteria</taxon>
        <taxon>Fusobacteriati</taxon>
        <taxon>Fusobacteriota</taxon>
        <taxon>Fusobacteriia</taxon>
        <taxon>Fusobacteriales</taxon>
        <taxon>Fusobacteriaceae</taxon>
        <taxon>Fusobacterium</taxon>
    </lineage>
</organism>
<feature type="domain" description="HTH gntR-type" evidence="6">
    <location>
        <begin position="1"/>
        <end position="69"/>
    </location>
</feature>
<keyword evidence="2" id="KW-0663">Pyridoxal phosphate</keyword>
<keyword evidence="10" id="KW-1185">Reference proteome</keyword>
<keyword evidence="5" id="KW-0804">Transcription</keyword>
<dbReference type="SUPFAM" id="SSF53383">
    <property type="entry name" value="PLP-dependent transferases"/>
    <property type="match status" value="1"/>
</dbReference>
<dbReference type="Gene3D" id="1.10.10.10">
    <property type="entry name" value="Winged helix-like DNA-binding domain superfamily/Winged helix DNA-binding domain"/>
    <property type="match status" value="1"/>
</dbReference>
<dbReference type="InterPro" id="IPR051446">
    <property type="entry name" value="HTH_trans_reg/aminotransferase"/>
</dbReference>
<dbReference type="InterPro" id="IPR015421">
    <property type="entry name" value="PyrdxlP-dep_Trfase_major"/>
</dbReference>
<keyword evidence="3" id="KW-0805">Transcription regulation</keyword>
<keyword evidence="8" id="KW-0808">Transferase</keyword>
<dbReference type="Proteomes" id="UP000281534">
    <property type="component" value="Unassembled WGS sequence"/>
</dbReference>
<dbReference type="EMBL" id="CP068114">
    <property type="protein sequence ID" value="QQS87019.1"/>
    <property type="molecule type" value="Genomic_DNA"/>
</dbReference>
<dbReference type="Gene3D" id="3.90.1150.10">
    <property type="entry name" value="Aspartate Aminotransferase, domain 1"/>
    <property type="match status" value="1"/>
</dbReference>
<dbReference type="InterPro" id="IPR036388">
    <property type="entry name" value="WH-like_DNA-bd_sf"/>
</dbReference>
<dbReference type="InterPro" id="IPR015424">
    <property type="entry name" value="PyrdxlP-dep_Trfase"/>
</dbReference>
<evidence type="ECO:0000313" key="7">
    <source>
        <dbReference type="EMBL" id="QQS87019.1"/>
    </source>
</evidence>